<dbReference type="RefSeq" id="WP_180726283.1">
    <property type="nucleotide sequence ID" value="NZ_AP023176.1"/>
</dbReference>
<gene>
    <name evidence="3" type="ORF">PPGU16_58210</name>
</gene>
<dbReference type="InterPro" id="IPR016923">
    <property type="entry name" value="UCP029509"/>
</dbReference>
<keyword evidence="1" id="KW-0812">Transmembrane</keyword>
<dbReference type="Proteomes" id="UP000510888">
    <property type="component" value="Plasmid PPGU16_p1"/>
</dbReference>
<evidence type="ECO:0000256" key="1">
    <source>
        <dbReference type="SAM" id="Phobius"/>
    </source>
</evidence>
<proteinExistence type="predicted"/>
<geneLocation type="plasmid" evidence="3 4">
    <name>PPGU16_p1</name>
</geneLocation>
<feature type="transmembrane region" description="Helical" evidence="1">
    <location>
        <begin position="86"/>
        <end position="105"/>
    </location>
</feature>
<dbReference type="EMBL" id="AP023176">
    <property type="protein sequence ID" value="BCF92754.1"/>
    <property type="molecule type" value="Genomic_DNA"/>
</dbReference>
<keyword evidence="1" id="KW-1133">Transmembrane helix</keyword>
<feature type="transmembrane region" description="Helical" evidence="1">
    <location>
        <begin position="20"/>
        <end position="41"/>
    </location>
</feature>
<feature type="transmembrane region" description="Helical" evidence="1">
    <location>
        <begin position="111"/>
        <end position="135"/>
    </location>
</feature>
<sequence>MAEDNPKALASVRGHPVHALLVPFPYVCFVGTLLTDLAYWKTADVQWEIFSDWLLLAGLVMAAFAVLAGLIDFLGNRRVRTMSVAWLHVAGNVLAIILAVVNAFVHSRDGYTAIVPTGLTLSFFVVCLLSFTGWIGKTMIYRHRVGVAN</sequence>
<accession>A0A7I8BVI4</accession>
<keyword evidence="3" id="KW-0614">Plasmid</keyword>
<reference evidence="3 4" key="1">
    <citation type="journal article" date="2020" name="Genes (Basel)">
        <title>Genomic Comparison of Insect Gut Symbionts from Divergent Burkholderia Subclades.</title>
        <authorList>
            <person name="Takeshita K."/>
            <person name="Kikuchi Y."/>
        </authorList>
    </citation>
    <scope>NUCLEOTIDE SEQUENCE [LARGE SCALE GENOMIC DNA]</scope>
    <source>
        <strain evidence="3 4">PGU16</strain>
        <plasmid evidence="3 4">PPGU16_p1</plasmid>
    </source>
</reference>
<feature type="transmembrane region" description="Helical" evidence="1">
    <location>
        <begin position="53"/>
        <end position="74"/>
    </location>
</feature>
<dbReference type="AlphaFoldDB" id="A0A7I8BVI4"/>
<feature type="domain" description="DUF2231" evidence="2">
    <location>
        <begin position="14"/>
        <end position="148"/>
    </location>
</feature>
<keyword evidence="1" id="KW-0472">Membrane</keyword>
<dbReference type="Pfam" id="PF09990">
    <property type="entry name" value="DUF2231"/>
    <property type="match status" value="1"/>
</dbReference>
<protein>
    <submittedName>
        <fullName evidence="3">Membrane protein</fullName>
    </submittedName>
</protein>
<evidence type="ECO:0000259" key="2">
    <source>
        <dbReference type="Pfam" id="PF09990"/>
    </source>
</evidence>
<dbReference type="InterPro" id="IPR019251">
    <property type="entry name" value="DUF2231_TM"/>
</dbReference>
<evidence type="ECO:0000313" key="3">
    <source>
        <dbReference type="EMBL" id="BCF92754.1"/>
    </source>
</evidence>
<organism evidence="3 4">
    <name type="scientific">Paraburkholderia largidicola</name>
    <dbReference type="NCBI Taxonomy" id="3014751"/>
    <lineage>
        <taxon>Bacteria</taxon>
        <taxon>Pseudomonadati</taxon>
        <taxon>Pseudomonadota</taxon>
        <taxon>Betaproteobacteria</taxon>
        <taxon>Burkholderiales</taxon>
        <taxon>Burkholderiaceae</taxon>
        <taxon>Paraburkholderia</taxon>
    </lineage>
</organism>
<dbReference type="PIRSF" id="PIRSF029509">
    <property type="entry name" value="UCP029509"/>
    <property type="match status" value="1"/>
</dbReference>
<keyword evidence="4" id="KW-1185">Reference proteome</keyword>
<evidence type="ECO:0000313" key="4">
    <source>
        <dbReference type="Proteomes" id="UP000510888"/>
    </source>
</evidence>
<dbReference type="KEGG" id="plad:PPGU16_58210"/>
<name>A0A7I8BVI4_9BURK</name>